<feature type="domain" description="Response regulatory" evidence="2">
    <location>
        <begin position="27"/>
        <end position="143"/>
    </location>
</feature>
<dbReference type="PROSITE" id="PS50110">
    <property type="entry name" value="RESPONSE_REGULATORY"/>
    <property type="match status" value="1"/>
</dbReference>
<evidence type="ECO:0000313" key="4">
    <source>
        <dbReference type="EMBL" id="BDX05666.1"/>
    </source>
</evidence>
<dbReference type="Gene3D" id="3.20.20.450">
    <property type="entry name" value="EAL domain"/>
    <property type="match status" value="1"/>
</dbReference>
<evidence type="ECO:0000313" key="5">
    <source>
        <dbReference type="Proteomes" id="UP001333710"/>
    </source>
</evidence>
<dbReference type="InterPro" id="IPR035919">
    <property type="entry name" value="EAL_sf"/>
</dbReference>
<organism evidence="4 5">
    <name type="scientific">Planctobacterium marinum</name>
    <dbReference type="NCBI Taxonomy" id="1631968"/>
    <lineage>
        <taxon>Bacteria</taxon>
        <taxon>Pseudomonadati</taxon>
        <taxon>Pseudomonadota</taxon>
        <taxon>Gammaproteobacteria</taxon>
        <taxon>Alteromonadales</taxon>
        <taxon>Alteromonadaceae</taxon>
        <taxon>Planctobacterium</taxon>
    </lineage>
</organism>
<evidence type="ECO:0000259" key="3">
    <source>
        <dbReference type="PROSITE" id="PS50883"/>
    </source>
</evidence>
<dbReference type="SUPFAM" id="SSF141868">
    <property type="entry name" value="EAL domain-like"/>
    <property type="match status" value="1"/>
</dbReference>
<dbReference type="SUPFAM" id="SSF52172">
    <property type="entry name" value="CheY-like"/>
    <property type="match status" value="1"/>
</dbReference>
<dbReference type="SUPFAM" id="SSF55073">
    <property type="entry name" value="Nucleotide cyclase"/>
    <property type="match status" value="1"/>
</dbReference>
<dbReference type="Gene3D" id="3.30.70.270">
    <property type="match status" value="1"/>
</dbReference>
<evidence type="ECO:0000259" key="2">
    <source>
        <dbReference type="PROSITE" id="PS50110"/>
    </source>
</evidence>
<dbReference type="EMBL" id="AP027272">
    <property type="protein sequence ID" value="BDX05666.1"/>
    <property type="molecule type" value="Genomic_DNA"/>
</dbReference>
<dbReference type="InterPro" id="IPR050706">
    <property type="entry name" value="Cyclic-di-GMP_PDE-like"/>
</dbReference>
<dbReference type="InterPro" id="IPR011006">
    <property type="entry name" value="CheY-like_superfamily"/>
</dbReference>
<reference evidence="4" key="1">
    <citation type="submission" date="2023-01" db="EMBL/GenBank/DDBJ databases">
        <title>Complete genome sequence of Planctobacterium marinum strain Dej080120_11.</title>
        <authorList>
            <person name="Ueki S."/>
            <person name="Maruyama F."/>
        </authorList>
    </citation>
    <scope>NUCLEOTIDE SEQUENCE</scope>
    <source>
        <strain evidence="4">Dej080120_11</strain>
    </source>
</reference>
<keyword evidence="1" id="KW-0597">Phosphoprotein</keyword>
<dbReference type="AlphaFoldDB" id="A0AA48HJ51"/>
<name>A0AA48HJ51_9ALTE</name>
<gene>
    <name evidence="4" type="ORF">MACH26_11870</name>
</gene>
<sequence>MENLDINKKEQVSGSLESEPSYVYGCKILLVDDQPITTDMLEAMFKPLGFDTLAVNDSLLVLDALQEFEADLILLDVHMPHKTGLEISTELKNSKHLSHIPIILLTAMDDKNAVVKGLSCGVQDYVTKPFHKAELTARVINNLRLKKQQDFWRLNHKLIREQFDVSGLPLQSTFHQYLEKFTTHSREPLTLAIFSIYAFDEIVASMKSSNIRSTINTTIYERLNQNDSRQIFVGNLGEGKFGVLFLQNSKQINDDLMELQECLERYILISDSRIKLKVNVGFCVSRCNPGNWREMLEKAEIALLKAKQPGSPSIVKYSPKSHGELNDKWWVLHYLDEAIEKNEITVQFQPQFDLYSWECTGYEALARWHSKMRGTVYPEKFIPIAEQHGLIERLSFQIFDQALRYLPKLPGPKVALNISPLQLHNPAFPVLLTESLEKHGVSLKQVELELTESSMMDERLIGVVEQLMKIGYEVVIDDFGTGYSNLSILTRLPFSKIKVDRSLIRQIHVCQKSEALVTSMVSFCTKFGMKVLAEGVENSAQADVLRAIGVDEVQGFLFGKPRAMPASPPKRSIKHVEIPCVH</sequence>
<dbReference type="InterPro" id="IPR029787">
    <property type="entry name" value="Nucleotide_cyclase"/>
</dbReference>
<dbReference type="InterPro" id="IPR001633">
    <property type="entry name" value="EAL_dom"/>
</dbReference>
<dbReference type="GO" id="GO:0071111">
    <property type="term" value="F:cyclic-guanylate-specific phosphodiesterase activity"/>
    <property type="evidence" value="ECO:0007669"/>
    <property type="project" value="InterPro"/>
</dbReference>
<dbReference type="Pfam" id="PF00072">
    <property type="entry name" value="Response_reg"/>
    <property type="match status" value="1"/>
</dbReference>
<dbReference type="KEGG" id="pmaw:MACH26_11870"/>
<proteinExistence type="predicted"/>
<accession>A0AA48HJ51</accession>
<dbReference type="GO" id="GO:0000160">
    <property type="term" value="P:phosphorelay signal transduction system"/>
    <property type="evidence" value="ECO:0007669"/>
    <property type="project" value="InterPro"/>
</dbReference>
<keyword evidence="5" id="KW-1185">Reference proteome</keyword>
<feature type="modified residue" description="4-aspartylphosphate" evidence="1">
    <location>
        <position position="76"/>
    </location>
</feature>
<dbReference type="InterPro" id="IPR001789">
    <property type="entry name" value="Sig_transdc_resp-reg_receiver"/>
</dbReference>
<feature type="domain" description="EAL" evidence="3">
    <location>
        <begin position="328"/>
        <end position="575"/>
    </location>
</feature>
<dbReference type="SMART" id="SM00052">
    <property type="entry name" value="EAL"/>
    <property type="match status" value="1"/>
</dbReference>
<dbReference type="PANTHER" id="PTHR33121">
    <property type="entry name" value="CYCLIC DI-GMP PHOSPHODIESTERASE PDEF"/>
    <property type="match status" value="1"/>
</dbReference>
<dbReference type="PANTHER" id="PTHR33121:SF70">
    <property type="entry name" value="SIGNALING PROTEIN YKOW"/>
    <property type="match status" value="1"/>
</dbReference>
<dbReference type="PROSITE" id="PS50883">
    <property type="entry name" value="EAL"/>
    <property type="match status" value="1"/>
</dbReference>
<protein>
    <submittedName>
        <fullName evidence="4">Uncharacterized protein</fullName>
    </submittedName>
</protein>
<dbReference type="Proteomes" id="UP001333710">
    <property type="component" value="Chromosome"/>
</dbReference>
<dbReference type="RefSeq" id="WP_338291652.1">
    <property type="nucleotide sequence ID" value="NZ_AP027272.1"/>
</dbReference>
<dbReference type="InterPro" id="IPR043128">
    <property type="entry name" value="Rev_trsase/Diguanyl_cyclase"/>
</dbReference>
<dbReference type="SMART" id="SM00448">
    <property type="entry name" value="REC"/>
    <property type="match status" value="1"/>
</dbReference>
<dbReference type="CDD" id="cd01948">
    <property type="entry name" value="EAL"/>
    <property type="match status" value="1"/>
</dbReference>
<evidence type="ECO:0000256" key="1">
    <source>
        <dbReference type="PROSITE-ProRule" id="PRU00169"/>
    </source>
</evidence>
<dbReference type="Pfam" id="PF00563">
    <property type="entry name" value="EAL"/>
    <property type="match status" value="1"/>
</dbReference>
<dbReference type="Gene3D" id="3.40.50.2300">
    <property type="match status" value="1"/>
</dbReference>